<evidence type="ECO:0000313" key="2">
    <source>
        <dbReference type="EMBL" id="GLR66585.1"/>
    </source>
</evidence>
<dbReference type="PROSITE" id="PS51257">
    <property type="entry name" value="PROKAR_LIPOPROTEIN"/>
    <property type="match status" value="1"/>
</dbReference>
<name>A0ABQ6A5K3_9PROT</name>
<dbReference type="InterPro" id="IPR038140">
    <property type="entry name" value="DotD_sf"/>
</dbReference>
<dbReference type="Proteomes" id="UP001156641">
    <property type="component" value="Unassembled WGS sequence"/>
</dbReference>
<evidence type="ECO:0000256" key="1">
    <source>
        <dbReference type="SAM" id="SignalP"/>
    </source>
</evidence>
<organism evidence="2 3">
    <name type="scientific">Acidocella aquatica</name>
    <dbReference type="NCBI Taxonomy" id="1922313"/>
    <lineage>
        <taxon>Bacteria</taxon>
        <taxon>Pseudomonadati</taxon>
        <taxon>Pseudomonadota</taxon>
        <taxon>Alphaproteobacteria</taxon>
        <taxon>Acetobacterales</taxon>
        <taxon>Acidocellaceae</taxon>
        <taxon>Acidocella</taxon>
    </lineage>
</organism>
<keyword evidence="1" id="KW-0732">Signal</keyword>
<evidence type="ECO:0008006" key="4">
    <source>
        <dbReference type="Google" id="ProtNLM"/>
    </source>
</evidence>
<evidence type="ECO:0000313" key="3">
    <source>
        <dbReference type="Proteomes" id="UP001156641"/>
    </source>
</evidence>
<feature type="signal peptide" evidence="1">
    <location>
        <begin position="1"/>
        <end position="19"/>
    </location>
</feature>
<dbReference type="Pfam" id="PF16816">
    <property type="entry name" value="DotD"/>
    <property type="match status" value="1"/>
</dbReference>
<dbReference type="EMBL" id="BSOS01000026">
    <property type="protein sequence ID" value="GLR66585.1"/>
    <property type="molecule type" value="Genomic_DNA"/>
</dbReference>
<gene>
    <name evidence="2" type="ORF">GCM10010909_12650</name>
</gene>
<keyword evidence="3" id="KW-1185">Reference proteome</keyword>
<accession>A0ABQ6A5K3</accession>
<proteinExistence type="predicted"/>
<feature type="chain" id="PRO_5045984836" description="DotD" evidence="1">
    <location>
        <begin position="20"/>
        <end position="156"/>
    </location>
</feature>
<dbReference type="InterPro" id="IPR031817">
    <property type="entry name" value="DotD"/>
</dbReference>
<reference evidence="3" key="1">
    <citation type="journal article" date="2019" name="Int. J. Syst. Evol. Microbiol.">
        <title>The Global Catalogue of Microorganisms (GCM) 10K type strain sequencing project: providing services to taxonomists for standard genome sequencing and annotation.</title>
        <authorList>
            <consortium name="The Broad Institute Genomics Platform"/>
            <consortium name="The Broad Institute Genome Sequencing Center for Infectious Disease"/>
            <person name="Wu L."/>
            <person name="Ma J."/>
        </authorList>
    </citation>
    <scope>NUCLEOTIDE SEQUENCE [LARGE SCALE GENOMIC DNA]</scope>
    <source>
        <strain evidence="3">NBRC 112502</strain>
    </source>
</reference>
<comment type="caution">
    <text evidence="2">The sequence shown here is derived from an EMBL/GenBank/DDBJ whole genome shotgun (WGS) entry which is preliminary data.</text>
</comment>
<protein>
    <recommendedName>
        <fullName evidence="4">DotD</fullName>
    </recommendedName>
</protein>
<sequence length="156" mass="16792">MRLGRVVVLLIPVTLAACATPVQPVATLVVTPGMPNPEIALQTTMQNVHSEMAELNNIQPPAPPQAPTPVVPADLNRVVSFSWNGSLDQAVAKLALSIGYTYYVSAPQNEVPMNVSINVESLPVYDVFQMLGNDAGRRATVEVDPLNHQVELVYHA</sequence>
<dbReference type="Gene3D" id="3.55.50.60">
    <property type="entry name" value="DotD protein"/>
    <property type="match status" value="1"/>
</dbReference>